<keyword evidence="1" id="KW-0472">Membrane</keyword>
<gene>
    <name evidence="3" type="ORF">ACMD2_04268</name>
</gene>
<proteinExistence type="predicted"/>
<feature type="transmembrane region" description="Helical" evidence="1">
    <location>
        <begin position="48"/>
        <end position="69"/>
    </location>
</feature>
<protein>
    <submittedName>
        <fullName evidence="3">Polygalacturonase</fullName>
    </submittedName>
</protein>
<organism evidence="3 4">
    <name type="scientific">Ananas comosus</name>
    <name type="common">Pineapple</name>
    <name type="synonym">Ananas ananas</name>
    <dbReference type="NCBI Taxonomy" id="4615"/>
    <lineage>
        <taxon>Eukaryota</taxon>
        <taxon>Viridiplantae</taxon>
        <taxon>Streptophyta</taxon>
        <taxon>Embryophyta</taxon>
        <taxon>Tracheophyta</taxon>
        <taxon>Spermatophyta</taxon>
        <taxon>Magnoliopsida</taxon>
        <taxon>Liliopsida</taxon>
        <taxon>Poales</taxon>
        <taxon>Bromeliaceae</taxon>
        <taxon>Bromelioideae</taxon>
        <taxon>Ananas</taxon>
    </lineage>
</organism>
<dbReference type="Gene3D" id="2.160.20.10">
    <property type="entry name" value="Single-stranded right-handed beta-helix, Pectin lyase-like"/>
    <property type="match status" value="1"/>
</dbReference>
<dbReference type="SUPFAM" id="SSF51126">
    <property type="entry name" value="Pectin lyase-like"/>
    <property type="match status" value="1"/>
</dbReference>
<evidence type="ECO:0000313" key="4">
    <source>
        <dbReference type="Proteomes" id="UP000092600"/>
    </source>
</evidence>
<name>A0A199UES9_ANACO</name>
<keyword evidence="1" id="KW-1133">Transmembrane helix</keyword>
<dbReference type="Proteomes" id="UP000092600">
    <property type="component" value="Unassembled WGS sequence"/>
</dbReference>
<evidence type="ECO:0000256" key="1">
    <source>
        <dbReference type="SAM" id="Phobius"/>
    </source>
</evidence>
<keyword evidence="2" id="KW-0732">Signal</keyword>
<dbReference type="InterPro" id="IPR011050">
    <property type="entry name" value="Pectin_lyase_fold/virulence"/>
</dbReference>
<feature type="chain" id="PRO_5008285186" evidence="2">
    <location>
        <begin position="21"/>
        <end position="138"/>
    </location>
</feature>
<comment type="caution">
    <text evidence="3">The sequence shown here is derived from an EMBL/GenBank/DDBJ whole genome shotgun (WGS) entry which is preliminary data.</text>
</comment>
<keyword evidence="1" id="KW-0812">Transmembrane</keyword>
<dbReference type="STRING" id="4615.A0A199UES9"/>
<feature type="signal peptide" evidence="2">
    <location>
        <begin position="1"/>
        <end position="20"/>
    </location>
</feature>
<dbReference type="InterPro" id="IPR012334">
    <property type="entry name" value="Pectin_lyas_fold"/>
</dbReference>
<evidence type="ECO:0000256" key="2">
    <source>
        <dbReference type="SAM" id="SignalP"/>
    </source>
</evidence>
<dbReference type="EMBL" id="LSRQ01008359">
    <property type="protein sequence ID" value="OAY63239.1"/>
    <property type="molecule type" value="Genomic_DNA"/>
</dbReference>
<sequence length="138" mass="15163">MKLLVLFALACACFAGNAAGRRRTSPTSFNVLHFGARADGLTDDSNILALWLHVLPSTYGCNLSFLFFFRHLNLTSNAMQAFMEAWKAACASSGTVRLHIPRGTYFVGPVKFTGPCVNVHSLTVYMKASSFKHSKKKL</sequence>
<dbReference type="AlphaFoldDB" id="A0A199UES9"/>
<accession>A0A199UES9</accession>
<reference evidence="3 4" key="1">
    <citation type="journal article" date="2016" name="DNA Res.">
        <title>The draft genome of MD-2 pineapple using hybrid error correction of long reads.</title>
        <authorList>
            <person name="Redwan R.M."/>
            <person name="Saidin A."/>
            <person name="Kumar S.V."/>
        </authorList>
    </citation>
    <scope>NUCLEOTIDE SEQUENCE [LARGE SCALE GENOMIC DNA]</scope>
    <source>
        <strain evidence="4">cv. MD2</strain>
        <tissue evidence="3">Leaf</tissue>
    </source>
</reference>
<evidence type="ECO:0000313" key="3">
    <source>
        <dbReference type="EMBL" id="OAY63239.1"/>
    </source>
</evidence>